<keyword evidence="5" id="KW-0325">Glycoprotein</keyword>
<proteinExistence type="inferred from homology"/>
<dbReference type="PANTHER" id="PTHR11802">
    <property type="entry name" value="SERINE PROTEASE FAMILY S10 SERINE CARBOXYPEPTIDASE"/>
    <property type="match status" value="1"/>
</dbReference>
<keyword evidence="4" id="KW-0378">Hydrolase</keyword>
<evidence type="ECO:0000256" key="5">
    <source>
        <dbReference type="ARBA" id="ARBA00023180"/>
    </source>
</evidence>
<dbReference type="SUPFAM" id="SSF53474">
    <property type="entry name" value="alpha/beta-Hydrolases"/>
    <property type="match status" value="1"/>
</dbReference>
<keyword evidence="2" id="KW-0121">Carboxypeptidase</keyword>
<comment type="caution">
    <text evidence="7">The sequence shown here is derived from an EMBL/GenBank/DDBJ whole genome shotgun (WGS) entry which is preliminary data.</text>
</comment>
<evidence type="ECO:0008006" key="9">
    <source>
        <dbReference type="Google" id="ProtNLM"/>
    </source>
</evidence>
<dbReference type="Gene3D" id="6.10.250.940">
    <property type="match status" value="1"/>
</dbReference>
<evidence type="ECO:0000256" key="2">
    <source>
        <dbReference type="ARBA" id="ARBA00022645"/>
    </source>
</evidence>
<dbReference type="PRINTS" id="PR00724">
    <property type="entry name" value="CRBOXYPTASEC"/>
</dbReference>
<evidence type="ECO:0000313" key="8">
    <source>
        <dbReference type="Proteomes" id="UP001054252"/>
    </source>
</evidence>
<keyword evidence="3" id="KW-0645">Protease</keyword>
<dbReference type="Pfam" id="PF00450">
    <property type="entry name" value="Peptidase_S10"/>
    <property type="match status" value="3"/>
</dbReference>
<name>A0AAV5MIY4_9ROSI</name>
<accession>A0AAV5MIY4</accession>
<dbReference type="Gene3D" id="3.40.50.1820">
    <property type="entry name" value="alpha/beta hydrolase"/>
    <property type="match status" value="2"/>
</dbReference>
<evidence type="ECO:0000313" key="7">
    <source>
        <dbReference type="EMBL" id="GKV49928.1"/>
    </source>
</evidence>
<keyword evidence="8" id="KW-1185">Reference proteome</keyword>
<dbReference type="GO" id="GO:0005773">
    <property type="term" value="C:vacuole"/>
    <property type="evidence" value="ECO:0007669"/>
    <property type="project" value="TreeGrafter"/>
</dbReference>
<reference evidence="7 8" key="1">
    <citation type="journal article" date="2021" name="Commun. Biol.">
        <title>The genome of Shorea leprosula (Dipterocarpaceae) highlights the ecological relevance of drought in aseasonal tropical rainforests.</title>
        <authorList>
            <person name="Ng K.K.S."/>
            <person name="Kobayashi M.J."/>
            <person name="Fawcett J.A."/>
            <person name="Hatakeyama M."/>
            <person name="Paape T."/>
            <person name="Ng C.H."/>
            <person name="Ang C.C."/>
            <person name="Tnah L.H."/>
            <person name="Lee C.T."/>
            <person name="Nishiyama T."/>
            <person name="Sese J."/>
            <person name="O'Brien M.J."/>
            <person name="Copetti D."/>
            <person name="Mohd Noor M.I."/>
            <person name="Ong R.C."/>
            <person name="Putra M."/>
            <person name="Sireger I.Z."/>
            <person name="Indrioko S."/>
            <person name="Kosugi Y."/>
            <person name="Izuno A."/>
            <person name="Isagi Y."/>
            <person name="Lee S.L."/>
            <person name="Shimizu K.K."/>
        </authorList>
    </citation>
    <scope>NUCLEOTIDE SEQUENCE [LARGE SCALE GENOMIC DNA]</scope>
    <source>
        <strain evidence="7">214</strain>
    </source>
</reference>
<evidence type="ECO:0000256" key="3">
    <source>
        <dbReference type="ARBA" id="ARBA00022670"/>
    </source>
</evidence>
<dbReference type="Gene3D" id="3.40.50.12670">
    <property type="match status" value="1"/>
</dbReference>
<dbReference type="EMBL" id="BPVZ01000327">
    <property type="protein sequence ID" value="GKV49928.1"/>
    <property type="molecule type" value="Genomic_DNA"/>
</dbReference>
<gene>
    <name evidence="7" type="ORF">SLEP1_g56650</name>
</gene>
<dbReference type="PROSITE" id="PS00560">
    <property type="entry name" value="CARBOXYPEPT_SER_HIS"/>
    <property type="match status" value="1"/>
</dbReference>
<protein>
    <recommendedName>
        <fullName evidence="9">Carboxypeptidase</fullName>
    </recommendedName>
</protein>
<dbReference type="Proteomes" id="UP001054252">
    <property type="component" value="Unassembled WGS sequence"/>
</dbReference>
<dbReference type="InterPro" id="IPR033124">
    <property type="entry name" value="Ser_caboxypep_his_AS"/>
</dbReference>
<evidence type="ECO:0000256" key="4">
    <source>
        <dbReference type="ARBA" id="ARBA00022801"/>
    </source>
</evidence>
<keyword evidence="6" id="KW-0732">Signal</keyword>
<evidence type="ECO:0000256" key="6">
    <source>
        <dbReference type="SAM" id="SignalP"/>
    </source>
</evidence>
<feature type="signal peptide" evidence="6">
    <location>
        <begin position="1"/>
        <end position="24"/>
    </location>
</feature>
<dbReference type="AlphaFoldDB" id="A0AAV5MIY4"/>
<feature type="chain" id="PRO_5043607703" description="Carboxypeptidase" evidence="6">
    <location>
        <begin position="25"/>
        <end position="374"/>
    </location>
</feature>
<dbReference type="InterPro" id="IPR001563">
    <property type="entry name" value="Peptidase_S10"/>
</dbReference>
<evidence type="ECO:0000256" key="1">
    <source>
        <dbReference type="ARBA" id="ARBA00009431"/>
    </source>
</evidence>
<sequence length="374" mass="41886">MKLQFFATVLLPACLLALLHGAEAKQADGLRQIIKSRRTHKSFGDKFHEHGEKGYSQVYFTTQEGSMDGDRLGTIPGQPNGVNFSQYAGYITVDPNAGRALFYYFVESPENSSTNPLVLWLNGGPGCSSLGYRAMEELGPFRVNADGLTLFLNPYAWNNGKKECIPIRPFPCFSTTFSELIMLLPMQQLERFPQYKSRDFYITGESYTGHYVPQLAMTILTNNQYTNQTVINLKGIAAYMEVGKIDFYNIYAPLCLDPAKNIGKPGSIDKFDPCTDNDVYNYLNTPEVQMAFNAKPTKWDFGRNFAWTDSPMTILPIIQTLISSGMRVGGYVEEYEGLTFVTVRGSGHMVPSNQPERSLTMFSSFLQGTLPPLQ</sequence>
<dbReference type="InterPro" id="IPR029058">
    <property type="entry name" value="AB_hydrolase_fold"/>
</dbReference>
<comment type="similarity">
    <text evidence="1">Belongs to the peptidase S10 family.</text>
</comment>
<dbReference type="GO" id="GO:0004185">
    <property type="term" value="F:serine-type carboxypeptidase activity"/>
    <property type="evidence" value="ECO:0007669"/>
    <property type="project" value="InterPro"/>
</dbReference>
<dbReference type="GO" id="GO:0006508">
    <property type="term" value="P:proteolysis"/>
    <property type="evidence" value="ECO:0007669"/>
    <property type="project" value="UniProtKB-KW"/>
</dbReference>
<organism evidence="7 8">
    <name type="scientific">Rubroshorea leprosula</name>
    <dbReference type="NCBI Taxonomy" id="152421"/>
    <lineage>
        <taxon>Eukaryota</taxon>
        <taxon>Viridiplantae</taxon>
        <taxon>Streptophyta</taxon>
        <taxon>Embryophyta</taxon>
        <taxon>Tracheophyta</taxon>
        <taxon>Spermatophyta</taxon>
        <taxon>Magnoliopsida</taxon>
        <taxon>eudicotyledons</taxon>
        <taxon>Gunneridae</taxon>
        <taxon>Pentapetalae</taxon>
        <taxon>rosids</taxon>
        <taxon>malvids</taxon>
        <taxon>Malvales</taxon>
        <taxon>Dipterocarpaceae</taxon>
        <taxon>Rubroshorea</taxon>
    </lineage>
</organism>
<dbReference type="PANTHER" id="PTHR11802:SF470">
    <property type="entry name" value="CARBOXYPEPTIDASE"/>
    <property type="match status" value="1"/>
</dbReference>